<evidence type="ECO:0000313" key="2">
    <source>
        <dbReference type="EMBL" id="GAA2008966.1"/>
    </source>
</evidence>
<protein>
    <submittedName>
        <fullName evidence="2">Uncharacterized protein</fullName>
    </submittedName>
</protein>
<accession>A0ABN2TH00</accession>
<sequence length="135" mass="15249">MSGSVREKADARMGSVAGRRRRREHVRELRIGDRLRRVPRLTEVIGVMQGRHLRLEDAVHLGDDDVDLVLRERVPHPLLGAGLLGDRVGPGTCVGELEVTEVRIPVRAAHRDGVGPVRRRIRRSRLRREDGAERP</sequence>
<proteinExistence type="predicted"/>
<reference evidence="2 3" key="1">
    <citation type="journal article" date="2019" name="Int. J. Syst. Evol. Microbiol.">
        <title>The Global Catalogue of Microorganisms (GCM) 10K type strain sequencing project: providing services to taxonomists for standard genome sequencing and annotation.</title>
        <authorList>
            <consortium name="The Broad Institute Genomics Platform"/>
            <consortium name="The Broad Institute Genome Sequencing Center for Infectious Disease"/>
            <person name="Wu L."/>
            <person name="Ma J."/>
        </authorList>
    </citation>
    <scope>NUCLEOTIDE SEQUENCE [LARGE SCALE GENOMIC DNA]</scope>
    <source>
        <strain evidence="2 3">JCM 14546</strain>
    </source>
</reference>
<dbReference type="Proteomes" id="UP001500755">
    <property type="component" value="Unassembled WGS sequence"/>
</dbReference>
<evidence type="ECO:0000313" key="3">
    <source>
        <dbReference type="Proteomes" id="UP001500755"/>
    </source>
</evidence>
<feature type="region of interest" description="Disordered" evidence="1">
    <location>
        <begin position="1"/>
        <end position="20"/>
    </location>
</feature>
<name>A0ABN2TH00_9MICO</name>
<evidence type="ECO:0000256" key="1">
    <source>
        <dbReference type="SAM" id="MobiDB-lite"/>
    </source>
</evidence>
<organism evidence="2 3">
    <name type="scientific">Brevibacterium samyangense</name>
    <dbReference type="NCBI Taxonomy" id="366888"/>
    <lineage>
        <taxon>Bacteria</taxon>
        <taxon>Bacillati</taxon>
        <taxon>Actinomycetota</taxon>
        <taxon>Actinomycetes</taxon>
        <taxon>Micrococcales</taxon>
        <taxon>Brevibacteriaceae</taxon>
        <taxon>Brevibacterium</taxon>
    </lineage>
</organism>
<comment type="caution">
    <text evidence="2">The sequence shown here is derived from an EMBL/GenBank/DDBJ whole genome shotgun (WGS) entry which is preliminary data.</text>
</comment>
<gene>
    <name evidence="2" type="ORF">GCM10009755_19440</name>
</gene>
<keyword evidence="3" id="KW-1185">Reference proteome</keyword>
<feature type="compositionally biased region" description="Basic and acidic residues" evidence="1">
    <location>
        <begin position="1"/>
        <end position="11"/>
    </location>
</feature>
<dbReference type="EMBL" id="BAAANO010000017">
    <property type="protein sequence ID" value="GAA2008966.1"/>
    <property type="molecule type" value="Genomic_DNA"/>
</dbReference>